<accession>A0ABX8DFZ0</accession>
<evidence type="ECO:0000256" key="2">
    <source>
        <dbReference type="ARBA" id="ARBA00012737"/>
    </source>
</evidence>
<comment type="pathway">
    <text evidence="1">Amino-acid biosynthesis; L-asparagine biosynthesis; L-asparagine from L-aspartate (L-Gln route): step 1/1.</text>
</comment>
<dbReference type="EC" id="6.3.5.4" evidence="2"/>
<gene>
    <name evidence="5" type="ORF">KHX94_02750</name>
</gene>
<dbReference type="EMBL" id="CP074572">
    <property type="protein sequence ID" value="QVK23659.1"/>
    <property type="molecule type" value="Genomic_DNA"/>
</dbReference>
<protein>
    <recommendedName>
        <fullName evidence="2">asparagine synthase (glutamine-hydrolyzing)</fullName>
        <ecNumber evidence="2">6.3.5.4</ecNumber>
    </recommendedName>
</protein>
<dbReference type="PANTHER" id="PTHR43284:SF1">
    <property type="entry name" value="ASPARAGINE SYNTHETASE"/>
    <property type="match status" value="1"/>
</dbReference>
<evidence type="ECO:0000259" key="4">
    <source>
        <dbReference type="Pfam" id="PF00733"/>
    </source>
</evidence>
<dbReference type="SUPFAM" id="SSF52402">
    <property type="entry name" value="Adenine nucleotide alpha hydrolases-like"/>
    <property type="match status" value="1"/>
</dbReference>
<dbReference type="InterPro" id="IPR001962">
    <property type="entry name" value="Asn_synthase"/>
</dbReference>
<evidence type="ECO:0000256" key="1">
    <source>
        <dbReference type="ARBA" id="ARBA00005187"/>
    </source>
</evidence>
<evidence type="ECO:0000313" key="5">
    <source>
        <dbReference type="EMBL" id="QVK23659.1"/>
    </source>
</evidence>
<name>A0ABX8DFZ0_9GAMM</name>
<dbReference type="PANTHER" id="PTHR43284">
    <property type="entry name" value="ASPARAGINE SYNTHETASE (GLUTAMINE-HYDROLYZING)"/>
    <property type="match status" value="1"/>
</dbReference>
<dbReference type="InterPro" id="IPR051786">
    <property type="entry name" value="ASN_synthetase/amidase"/>
</dbReference>
<dbReference type="Pfam" id="PF00733">
    <property type="entry name" value="Asn_synthase"/>
    <property type="match status" value="1"/>
</dbReference>
<keyword evidence="6" id="KW-1185">Reference proteome</keyword>
<sequence length="157" mass="17783">MNSELICKKLSVESISEYFKFGSVKQPNTILEGVYQLMPGHTMTVKFDDLGYDVTRYYDYVEESKKLSKITNYNEAIIRVREEFEHAIRYHMVADVEVGAFLSAGVDSTSVVALMRSYSNKQVNTFSVGFKNKVNITDETDIASKTAKNLDAIIIIL</sequence>
<comment type="catalytic activity">
    <reaction evidence="3">
        <text>L-aspartate + L-glutamine + ATP + H2O = L-asparagine + L-glutamate + AMP + diphosphate + H(+)</text>
        <dbReference type="Rhea" id="RHEA:12228"/>
        <dbReference type="ChEBI" id="CHEBI:15377"/>
        <dbReference type="ChEBI" id="CHEBI:15378"/>
        <dbReference type="ChEBI" id="CHEBI:29985"/>
        <dbReference type="ChEBI" id="CHEBI:29991"/>
        <dbReference type="ChEBI" id="CHEBI:30616"/>
        <dbReference type="ChEBI" id="CHEBI:33019"/>
        <dbReference type="ChEBI" id="CHEBI:58048"/>
        <dbReference type="ChEBI" id="CHEBI:58359"/>
        <dbReference type="ChEBI" id="CHEBI:456215"/>
        <dbReference type="EC" id="6.3.5.4"/>
    </reaction>
</comment>
<organism evidence="5 6">
    <name type="scientific">Shewanella dokdonensis</name>
    <dbReference type="NCBI Taxonomy" id="712036"/>
    <lineage>
        <taxon>Bacteria</taxon>
        <taxon>Pseudomonadati</taxon>
        <taxon>Pseudomonadota</taxon>
        <taxon>Gammaproteobacteria</taxon>
        <taxon>Alteromonadales</taxon>
        <taxon>Shewanellaceae</taxon>
        <taxon>Shewanella</taxon>
    </lineage>
</organism>
<reference evidence="5 6" key="1">
    <citation type="journal article" date="2012" name="Int. J. Syst. Evol. Microbiol.">
        <title>Shewanella dokdonensis sp. nov., isolated from seawater.</title>
        <authorList>
            <person name="Sung H.R."/>
            <person name="Yoon J.H."/>
            <person name="Ghim S.Y."/>
        </authorList>
    </citation>
    <scope>NUCLEOTIDE SEQUENCE [LARGE SCALE GENOMIC DNA]</scope>
    <source>
        <strain evidence="5 6">DSM 23626</strain>
    </source>
</reference>
<dbReference type="Gene3D" id="3.40.50.620">
    <property type="entry name" value="HUPs"/>
    <property type="match status" value="1"/>
</dbReference>
<feature type="domain" description="Asparagine synthetase" evidence="4">
    <location>
        <begin position="80"/>
        <end position="151"/>
    </location>
</feature>
<evidence type="ECO:0000256" key="3">
    <source>
        <dbReference type="ARBA" id="ARBA00048741"/>
    </source>
</evidence>
<dbReference type="Proteomes" id="UP000676428">
    <property type="component" value="Chromosome"/>
</dbReference>
<evidence type="ECO:0000313" key="6">
    <source>
        <dbReference type="Proteomes" id="UP000676428"/>
    </source>
</evidence>
<dbReference type="InterPro" id="IPR014729">
    <property type="entry name" value="Rossmann-like_a/b/a_fold"/>
</dbReference>
<proteinExistence type="predicted"/>